<sequence length="124" mass="13563">MCLQNITPADSAETHWESLHPLATDAGVPKASFADLMARIRPKMDQARQSASVSDDDAWQESNAGFEKVSEEHKGRGGATKYQKKGSGSKPGKSADDKSHVLGTIVFIPDAHLVSQPFWWYFAC</sequence>
<reference evidence="2" key="1">
    <citation type="submission" date="2023-03" db="EMBL/GenBank/DDBJ databases">
        <title>Massive genome expansion in bonnet fungi (Mycena s.s.) driven by repeated elements and novel gene families across ecological guilds.</title>
        <authorList>
            <consortium name="Lawrence Berkeley National Laboratory"/>
            <person name="Harder C.B."/>
            <person name="Miyauchi S."/>
            <person name="Viragh M."/>
            <person name="Kuo A."/>
            <person name="Thoen E."/>
            <person name="Andreopoulos B."/>
            <person name="Lu D."/>
            <person name="Skrede I."/>
            <person name="Drula E."/>
            <person name="Henrissat B."/>
            <person name="Morin E."/>
            <person name="Kohler A."/>
            <person name="Barry K."/>
            <person name="LaButti K."/>
            <person name="Morin E."/>
            <person name="Salamov A."/>
            <person name="Lipzen A."/>
            <person name="Mereny Z."/>
            <person name="Hegedus B."/>
            <person name="Baldrian P."/>
            <person name="Stursova M."/>
            <person name="Weitz H."/>
            <person name="Taylor A."/>
            <person name="Grigoriev I.V."/>
            <person name="Nagy L.G."/>
            <person name="Martin F."/>
            <person name="Kauserud H."/>
        </authorList>
    </citation>
    <scope>NUCLEOTIDE SEQUENCE</scope>
    <source>
        <strain evidence="2">CBHHK188m</strain>
    </source>
</reference>
<evidence type="ECO:0000313" key="2">
    <source>
        <dbReference type="EMBL" id="KAJ7720593.1"/>
    </source>
</evidence>
<keyword evidence="3" id="KW-1185">Reference proteome</keyword>
<protein>
    <submittedName>
        <fullName evidence="2">Uncharacterized protein</fullName>
    </submittedName>
</protein>
<feature type="region of interest" description="Disordered" evidence="1">
    <location>
        <begin position="44"/>
        <end position="97"/>
    </location>
</feature>
<organism evidence="2 3">
    <name type="scientific">Mycena maculata</name>
    <dbReference type="NCBI Taxonomy" id="230809"/>
    <lineage>
        <taxon>Eukaryota</taxon>
        <taxon>Fungi</taxon>
        <taxon>Dikarya</taxon>
        <taxon>Basidiomycota</taxon>
        <taxon>Agaricomycotina</taxon>
        <taxon>Agaricomycetes</taxon>
        <taxon>Agaricomycetidae</taxon>
        <taxon>Agaricales</taxon>
        <taxon>Marasmiineae</taxon>
        <taxon>Mycenaceae</taxon>
        <taxon>Mycena</taxon>
    </lineage>
</organism>
<name>A0AAD7HH07_9AGAR</name>
<comment type="caution">
    <text evidence="2">The sequence shown here is derived from an EMBL/GenBank/DDBJ whole genome shotgun (WGS) entry which is preliminary data.</text>
</comment>
<accession>A0AAD7HH07</accession>
<gene>
    <name evidence="2" type="ORF">DFH07DRAFT_784362</name>
</gene>
<dbReference type="EMBL" id="JARJLG010000277">
    <property type="protein sequence ID" value="KAJ7720593.1"/>
    <property type="molecule type" value="Genomic_DNA"/>
</dbReference>
<dbReference type="AlphaFoldDB" id="A0AAD7HH07"/>
<proteinExistence type="predicted"/>
<dbReference type="Proteomes" id="UP001215280">
    <property type="component" value="Unassembled WGS sequence"/>
</dbReference>
<evidence type="ECO:0000313" key="3">
    <source>
        <dbReference type="Proteomes" id="UP001215280"/>
    </source>
</evidence>
<evidence type="ECO:0000256" key="1">
    <source>
        <dbReference type="SAM" id="MobiDB-lite"/>
    </source>
</evidence>